<evidence type="ECO:0000256" key="1">
    <source>
        <dbReference type="SAM" id="MobiDB-lite"/>
    </source>
</evidence>
<accession>A0A075AHF3</accession>
<reference evidence="2 3" key="1">
    <citation type="submission" date="2013-11" db="EMBL/GenBank/DDBJ databases">
        <title>Opisthorchis viverrini - life in the bile duct.</title>
        <authorList>
            <person name="Young N.D."/>
            <person name="Nagarajan N."/>
            <person name="Lin S.J."/>
            <person name="Korhonen P.K."/>
            <person name="Jex A.R."/>
            <person name="Hall R.S."/>
            <person name="Safavi-Hemami H."/>
            <person name="Kaewkong W."/>
            <person name="Bertrand D."/>
            <person name="Gao S."/>
            <person name="Seet Q."/>
            <person name="Wongkham S."/>
            <person name="Teh B.T."/>
            <person name="Wongkham C."/>
            <person name="Intapan P.M."/>
            <person name="Maleewong W."/>
            <person name="Yang X."/>
            <person name="Hu M."/>
            <person name="Wang Z."/>
            <person name="Hofmann A."/>
            <person name="Sternberg P.W."/>
            <person name="Tan P."/>
            <person name="Wang J."/>
            <person name="Gasser R.B."/>
        </authorList>
    </citation>
    <scope>NUCLEOTIDE SEQUENCE [LARGE SCALE GENOMIC DNA]</scope>
</reference>
<dbReference type="Proteomes" id="UP000054324">
    <property type="component" value="Unassembled WGS sequence"/>
</dbReference>
<evidence type="ECO:0000313" key="2">
    <source>
        <dbReference type="EMBL" id="KER29784.1"/>
    </source>
</evidence>
<dbReference type="CTD" id="20317880"/>
<dbReference type="KEGG" id="ovi:T265_03693"/>
<feature type="compositionally biased region" description="Low complexity" evidence="1">
    <location>
        <begin position="1"/>
        <end position="16"/>
    </location>
</feature>
<name>A0A075AHF3_OPIVI</name>
<feature type="region of interest" description="Disordered" evidence="1">
    <location>
        <begin position="1"/>
        <end position="53"/>
    </location>
</feature>
<dbReference type="RefSeq" id="XP_009166499.1">
    <property type="nucleotide sequence ID" value="XM_009168235.1"/>
</dbReference>
<evidence type="ECO:0000313" key="3">
    <source>
        <dbReference type="Proteomes" id="UP000054324"/>
    </source>
</evidence>
<dbReference type="AlphaFoldDB" id="A0A075AHF3"/>
<dbReference type="EMBL" id="KL596672">
    <property type="protein sequence ID" value="KER29784.1"/>
    <property type="molecule type" value="Genomic_DNA"/>
</dbReference>
<organism evidence="2 3">
    <name type="scientific">Opisthorchis viverrini</name>
    <name type="common">Southeast Asian liver fluke</name>
    <dbReference type="NCBI Taxonomy" id="6198"/>
    <lineage>
        <taxon>Eukaryota</taxon>
        <taxon>Metazoa</taxon>
        <taxon>Spiralia</taxon>
        <taxon>Lophotrochozoa</taxon>
        <taxon>Platyhelminthes</taxon>
        <taxon>Trematoda</taxon>
        <taxon>Digenea</taxon>
        <taxon>Opisthorchiida</taxon>
        <taxon>Opisthorchiata</taxon>
        <taxon>Opisthorchiidae</taxon>
        <taxon>Opisthorchis</taxon>
    </lineage>
</organism>
<keyword evidence="3" id="KW-1185">Reference proteome</keyword>
<dbReference type="GeneID" id="20317880"/>
<gene>
    <name evidence="2" type="ORF">T265_03693</name>
</gene>
<protein>
    <submittedName>
        <fullName evidence="2">Uncharacterized protein</fullName>
    </submittedName>
</protein>
<proteinExistence type="predicted"/>
<sequence>MTLKKSSSCSILPVSSCHATRRRQEGWDTAGSHRSRQGKSSGGGRVRTTDLPVATRGTRTVEKKQHIFGLLSKAYLLYCSTKLSQIVWTVMAKTPFSWASGHVENERIRVEDTPLI</sequence>